<dbReference type="EMBL" id="CGIG01000001">
    <property type="protein sequence ID" value="CPR13617.1"/>
    <property type="molecule type" value="Genomic_DNA"/>
</dbReference>
<evidence type="ECO:0000256" key="1">
    <source>
        <dbReference type="SAM" id="SignalP"/>
    </source>
</evidence>
<reference evidence="4" key="2">
    <citation type="submission" date="2015-01" db="EMBL/GenBank/DDBJ databases">
        <authorList>
            <person name="Paterson Steve"/>
        </authorList>
    </citation>
    <scope>NUCLEOTIDE SEQUENCE [LARGE SCALE GENOMIC DNA]</scope>
    <source>
        <strain evidence="4">OBR1</strain>
    </source>
</reference>
<dbReference type="InterPro" id="IPR010344">
    <property type="entry name" value="YbjH"/>
</dbReference>
<dbReference type="RefSeq" id="WP_048635569.1">
    <property type="nucleotide sequence ID" value="NZ_CGIG01000001.1"/>
</dbReference>
<dbReference type="STRING" id="1109412.BN1221_00013c"/>
<proteinExistence type="predicted"/>
<dbReference type="Pfam" id="PF06082">
    <property type="entry name" value="YjbH"/>
    <property type="match status" value="1"/>
</dbReference>
<evidence type="ECO:0000313" key="4">
    <source>
        <dbReference type="Proteomes" id="UP000044377"/>
    </source>
</evidence>
<dbReference type="KEGG" id="bgj:AWC36_11515"/>
<protein>
    <submittedName>
        <fullName evidence="2">Putative outer membrane lipoprotein YmcA</fullName>
    </submittedName>
</protein>
<feature type="signal peptide" evidence="1">
    <location>
        <begin position="1"/>
        <end position="26"/>
    </location>
</feature>
<keyword evidence="4" id="KW-1185">Reference proteome</keyword>
<dbReference type="GeneID" id="70907427"/>
<dbReference type="OrthoDB" id="19542at2"/>
<accession>A0A0G4JNX6</accession>
<dbReference type="Proteomes" id="UP000285972">
    <property type="component" value="Unassembled WGS sequence"/>
</dbReference>
<reference evidence="3 5" key="3">
    <citation type="submission" date="2016-09" db="EMBL/GenBank/DDBJ databases">
        <authorList>
            <person name="Doonan J."/>
            <person name="Pachebat J.A."/>
            <person name="Golyshin P.N."/>
            <person name="Denman S."/>
            <person name="Mcdonald J.E."/>
        </authorList>
    </citation>
    <scope>NUCLEOTIDE SEQUENCE [LARGE SCALE GENOMIC DNA]</scope>
    <source>
        <strain evidence="3 5">FRB141</strain>
    </source>
</reference>
<keyword evidence="2" id="KW-0449">Lipoprotein</keyword>
<evidence type="ECO:0000313" key="2">
    <source>
        <dbReference type="EMBL" id="CPR13617.1"/>
    </source>
</evidence>
<name>A0A0G4JNX6_9GAMM</name>
<evidence type="ECO:0000313" key="3">
    <source>
        <dbReference type="EMBL" id="RLM27355.1"/>
    </source>
</evidence>
<keyword evidence="1" id="KW-0732">Signal</keyword>
<dbReference type="Proteomes" id="UP000044377">
    <property type="component" value="Unassembled WGS sequence"/>
</dbReference>
<gene>
    <name evidence="3" type="ORF">BIY26_06025</name>
    <name evidence="2" type="ORF">BN1221_00013c</name>
</gene>
<sequence length="710" mass="79438">MIKNRNFKLGCLSLAIGSILSAQAIAADATQENEVTNANTRYKPAGVSQSDFGGTGLLQMPTARMAETGEFSVNYRDNDQYRRYSVSLQLLDWLETTVRYTDIRTRPYSNNPGFSGDQTYKDKGFDLKARLWQESYWMPDVSLGLRDIAGTGLFDSEYLVASKRIGPFDFTLGMGWGNMAESGNIKNPACSLKDSFCTRTANTDTGKFEVKNFFHGPAALFGGVEYQTPWDPLRLKLEYDANDYSNEAADRGRSEKIKQDSPFNLGMVYRVGDLLDTTLSWQRGNTLMWGFTLRTNFNKLKPARLDDAPPVYAPVNDGKGTNWQQVAKELDDKAGYNGADIYADQRQVTVVAQQDKYRDNDEANQRAATILANHVPEGVDEYHIVKRNQRMPIASTQVDAKAFRQVQQAETPLGQPEPQTHRSEPVADIRGQQVLLTEPQRFSYSLEPALTQSIGGPESFYMYQIALKGNVDYRLSDHWTIGGTASLNLLDNYDKFNYTAPPADGAALPRVRTRIREYVTSSDLMLTNLQLTRMDNPAPDWYSQVYGGYLEMMYAGVGSEVLYRPYGQSWALGMDVNYVKQRDWDNMMKTADYDVVTGHLTAYWELPFVEGAVAKVSVGRYLAGDKGVTLDLSRRFDSGIVAGAFATKTDVSSSEYGEGSFTKGFYISIPFDLMLSEPTVKRGSVGWVPLTRDGGQMLQRRTSLYGVTDN</sequence>
<feature type="chain" id="PRO_5014227452" evidence="1">
    <location>
        <begin position="27"/>
        <end position="710"/>
    </location>
</feature>
<reference evidence="2" key="1">
    <citation type="submission" date="2015-01" db="EMBL/GenBank/DDBJ databases">
        <authorList>
            <person name="Xiang T."/>
            <person name="Song Y."/>
            <person name="Huang L."/>
            <person name="Wang B."/>
            <person name="Wu P."/>
        </authorList>
    </citation>
    <scope>NUCLEOTIDE SEQUENCE [LARGE SCALE GENOMIC DNA]</scope>
    <source>
        <strain evidence="2">OBR1</strain>
    </source>
</reference>
<evidence type="ECO:0000313" key="5">
    <source>
        <dbReference type="Proteomes" id="UP000285972"/>
    </source>
</evidence>
<dbReference type="AlphaFoldDB" id="A0A0G4JNX6"/>
<dbReference type="EMBL" id="MJLX01000011">
    <property type="protein sequence ID" value="RLM27355.1"/>
    <property type="molecule type" value="Genomic_DNA"/>
</dbReference>
<organism evidence="2 4">
    <name type="scientific">Brenneria goodwinii</name>
    <dbReference type="NCBI Taxonomy" id="1109412"/>
    <lineage>
        <taxon>Bacteria</taxon>
        <taxon>Pseudomonadati</taxon>
        <taxon>Pseudomonadota</taxon>
        <taxon>Gammaproteobacteria</taxon>
        <taxon>Enterobacterales</taxon>
        <taxon>Pectobacteriaceae</taxon>
        <taxon>Brenneria</taxon>
    </lineage>
</organism>